<dbReference type="EMBL" id="JAPUUL010001740">
    <property type="protein sequence ID" value="KAJ8126692.1"/>
    <property type="molecule type" value="Genomic_DNA"/>
</dbReference>
<evidence type="ECO:0000313" key="2">
    <source>
        <dbReference type="Proteomes" id="UP001153332"/>
    </source>
</evidence>
<sequence>MSGMVVVHVKSLENRVAWLLMCRQRAKRQAEGGDGLPDKALLARYKGAASSTGNGACAEDAAAAGHVAQHLGQFCLLFAFKQLHELESRTISDASQDGAIRPSLMYTASTPKSTMTVKDMEHISPAELPESATVGSSSTPADSEKGQKTSDQVNEVGWDEPGDPENPMNWLTWLKVVNVGLISCPTFIIPLASSMLAPGVPHVMKEFSNNNDLLADFVVSVYGLGFAIGPMLLAPIPKLFSRLWIYHATNVGFIVFIDSSKAFSVPRRLRTVSA</sequence>
<dbReference type="Proteomes" id="UP001153332">
    <property type="component" value="Unassembled WGS sequence"/>
</dbReference>
<keyword evidence="2" id="KW-1185">Reference proteome</keyword>
<comment type="caution">
    <text evidence="1">The sequence shown here is derived from an EMBL/GenBank/DDBJ whole genome shotgun (WGS) entry which is preliminary data.</text>
</comment>
<reference evidence="1" key="1">
    <citation type="submission" date="2022-12" db="EMBL/GenBank/DDBJ databases">
        <title>Genome Sequence of Lasiodiplodia mahajangana.</title>
        <authorList>
            <person name="Buettner E."/>
        </authorList>
    </citation>
    <scope>NUCLEOTIDE SEQUENCE</scope>
    <source>
        <strain evidence="1">VT137</strain>
    </source>
</reference>
<organism evidence="1 2">
    <name type="scientific">Lasiodiplodia mahajangana</name>
    <dbReference type="NCBI Taxonomy" id="1108764"/>
    <lineage>
        <taxon>Eukaryota</taxon>
        <taxon>Fungi</taxon>
        <taxon>Dikarya</taxon>
        <taxon>Ascomycota</taxon>
        <taxon>Pezizomycotina</taxon>
        <taxon>Dothideomycetes</taxon>
        <taxon>Dothideomycetes incertae sedis</taxon>
        <taxon>Botryosphaeriales</taxon>
        <taxon>Botryosphaeriaceae</taxon>
        <taxon>Lasiodiplodia</taxon>
    </lineage>
</organism>
<evidence type="ECO:0000313" key="1">
    <source>
        <dbReference type="EMBL" id="KAJ8126692.1"/>
    </source>
</evidence>
<gene>
    <name evidence="1" type="ORF">O1611_g6946</name>
</gene>
<proteinExistence type="predicted"/>
<accession>A0ACC2JH51</accession>
<name>A0ACC2JH51_9PEZI</name>
<protein>
    <submittedName>
        <fullName evidence="1">Uncharacterized protein</fullName>
    </submittedName>
</protein>